<name>A0A3S5BAZ6_9PLAT</name>
<dbReference type="Proteomes" id="UP000784294">
    <property type="component" value="Unassembled WGS sequence"/>
</dbReference>
<organism evidence="1 2">
    <name type="scientific">Protopolystoma xenopodis</name>
    <dbReference type="NCBI Taxonomy" id="117903"/>
    <lineage>
        <taxon>Eukaryota</taxon>
        <taxon>Metazoa</taxon>
        <taxon>Spiralia</taxon>
        <taxon>Lophotrochozoa</taxon>
        <taxon>Platyhelminthes</taxon>
        <taxon>Monogenea</taxon>
        <taxon>Polyopisthocotylea</taxon>
        <taxon>Polystomatidea</taxon>
        <taxon>Polystomatidae</taxon>
        <taxon>Protopolystoma</taxon>
    </lineage>
</organism>
<evidence type="ECO:0000313" key="2">
    <source>
        <dbReference type="Proteomes" id="UP000784294"/>
    </source>
</evidence>
<dbReference type="AlphaFoldDB" id="A0A3S5BAZ6"/>
<protein>
    <submittedName>
        <fullName evidence="1">Uncharacterized protein</fullName>
    </submittedName>
</protein>
<gene>
    <name evidence="1" type="ORF">PXEA_LOCUS11577</name>
</gene>
<keyword evidence="2" id="KW-1185">Reference proteome</keyword>
<comment type="caution">
    <text evidence="1">The sequence shown here is derived from an EMBL/GenBank/DDBJ whole genome shotgun (WGS) entry which is preliminary data.</text>
</comment>
<accession>A0A3S5BAZ6</accession>
<reference evidence="1" key="1">
    <citation type="submission" date="2018-11" db="EMBL/GenBank/DDBJ databases">
        <authorList>
            <consortium name="Pathogen Informatics"/>
        </authorList>
    </citation>
    <scope>NUCLEOTIDE SEQUENCE</scope>
</reference>
<proteinExistence type="predicted"/>
<evidence type="ECO:0000313" key="1">
    <source>
        <dbReference type="EMBL" id="VEL18137.1"/>
    </source>
</evidence>
<dbReference type="EMBL" id="CAAALY010035799">
    <property type="protein sequence ID" value="VEL18137.1"/>
    <property type="molecule type" value="Genomic_DNA"/>
</dbReference>
<sequence>MTTTMADDFGIGSDAADRRDYALAEDAGNCGWARSESCEHANRLQQEAGSFEAVVCCVQRVYRPASRRVPFERVGPRSREAVATS</sequence>